<evidence type="ECO:0000313" key="3">
    <source>
        <dbReference type="Proteomes" id="UP000682892"/>
    </source>
</evidence>
<name>Q16XG4_AEDAE</name>
<feature type="chain" id="PRO_5014307487" evidence="1">
    <location>
        <begin position="17"/>
        <end position="249"/>
    </location>
</feature>
<proteinExistence type="predicted"/>
<dbReference type="OMA" id="GPSILIN"/>
<accession>Q16XG4</accession>
<sequence>MRSIVLVILAVCHAFGAQLERLNDDYDPSLSCPSNYPSTVTSTVPLTIKESVTKTETIVTILKPSTITSTLIVPTTSTEVRTATSCIADKSTTIKFITTTVPVTTTLTTTLCTLNNEYLPAKNDPTCVPPPNTYLPADILPPFAPSTLEVLNPSTECRSPSTITITITVLALPPRSETINIRPSATSTKYVMPDVVTVTKSLTRTRSIILYDQLVTKLVSVTPTLTSYIYLEPVTKTMPARKSPTNSAG</sequence>
<dbReference type="AlphaFoldDB" id="Q16XG4"/>
<evidence type="ECO:0000313" key="2">
    <source>
        <dbReference type="EMBL" id="EAT39303.1"/>
    </source>
</evidence>
<dbReference type="Proteomes" id="UP000682892">
    <property type="component" value="Unassembled WGS sequence"/>
</dbReference>
<evidence type="ECO:0000256" key="1">
    <source>
        <dbReference type="SAM" id="SignalP"/>
    </source>
</evidence>
<keyword evidence="1" id="KW-0732">Signal</keyword>
<feature type="signal peptide" evidence="1">
    <location>
        <begin position="1"/>
        <end position="16"/>
    </location>
</feature>
<reference evidence="2" key="1">
    <citation type="submission" date="2005-10" db="EMBL/GenBank/DDBJ databases">
        <authorList>
            <person name="Loftus B.J."/>
            <person name="Nene V.M."/>
            <person name="Hannick L.I."/>
            <person name="Bidwell S."/>
            <person name="Haas B."/>
            <person name="Amedeo P."/>
            <person name="Orvis J."/>
            <person name="Wortman J.R."/>
            <person name="White O.R."/>
            <person name="Salzberg S."/>
            <person name="Shumway M."/>
            <person name="Koo H."/>
            <person name="Zhao Y."/>
            <person name="Holmes M."/>
            <person name="Miller J."/>
            <person name="Schatz M."/>
            <person name="Pop M."/>
            <person name="Pai G."/>
            <person name="Utterback T."/>
            <person name="Rogers Y.-H."/>
            <person name="Kravitz S."/>
            <person name="Fraser C.M."/>
        </authorList>
    </citation>
    <scope>NUCLEOTIDE SEQUENCE</scope>
    <source>
        <strain evidence="2">Liverpool</strain>
    </source>
</reference>
<dbReference type="HOGENOM" id="CLU_1116521_0_0_1"/>
<gene>
    <name evidence="2" type="ORF">AaeL_AAEL008877</name>
</gene>
<organism evidence="2 3">
    <name type="scientific">Aedes aegypti</name>
    <name type="common">Yellowfever mosquito</name>
    <name type="synonym">Culex aegypti</name>
    <dbReference type="NCBI Taxonomy" id="7159"/>
    <lineage>
        <taxon>Eukaryota</taxon>
        <taxon>Metazoa</taxon>
        <taxon>Ecdysozoa</taxon>
        <taxon>Arthropoda</taxon>
        <taxon>Hexapoda</taxon>
        <taxon>Insecta</taxon>
        <taxon>Pterygota</taxon>
        <taxon>Neoptera</taxon>
        <taxon>Endopterygota</taxon>
        <taxon>Diptera</taxon>
        <taxon>Nematocera</taxon>
        <taxon>Culicoidea</taxon>
        <taxon>Culicidae</taxon>
        <taxon>Culicinae</taxon>
        <taxon>Aedini</taxon>
        <taxon>Aedes</taxon>
        <taxon>Stegomyia</taxon>
    </lineage>
</organism>
<dbReference type="EMBL" id="CH477539">
    <property type="protein sequence ID" value="EAT39303.1"/>
    <property type="molecule type" value="Genomic_DNA"/>
</dbReference>
<reference evidence="2" key="2">
    <citation type="journal article" date="2007" name="Science">
        <title>Genome sequence of Aedes aegypti, a major arbovirus vector.</title>
        <authorList>
            <person name="Nene V."/>
            <person name="Wortman J.R."/>
            <person name="Lawson D."/>
            <person name="Haas B."/>
            <person name="Kodira C."/>
            <person name="Tu Z.J."/>
            <person name="Loftus B."/>
            <person name="Xi Z."/>
            <person name="Megy K."/>
            <person name="Grabherr M."/>
            <person name="Ren Q."/>
            <person name="Zdobnov E.M."/>
            <person name="Lobo N.F."/>
            <person name="Campbell K.S."/>
            <person name="Brown S.E."/>
            <person name="Bonaldo M.F."/>
            <person name="Zhu J."/>
            <person name="Sinkins S.P."/>
            <person name="Hogenkamp D.G."/>
            <person name="Amedeo P."/>
            <person name="Arensburger P."/>
            <person name="Atkinson P.W."/>
            <person name="Bidwell S."/>
            <person name="Biedler J."/>
            <person name="Birney E."/>
            <person name="Bruggner R.V."/>
            <person name="Costas J."/>
            <person name="Coy M.R."/>
            <person name="Crabtree J."/>
            <person name="Crawford M."/>
            <person name="Debruyn B."/>
            <person name="Decaprio D."/>
            <person name="Eiglmeier K."/>
            <person name="Eisenstadt E."/>
            <person name="El-Dorry H."/>
            <person name="Gelbart W.M."/>
            <person name="Gomes S.L."/>
            <person name="Hammond M."/>
            <person name="Hannick L.I."/>
            <person name="Hogan J.R."/>
            <person name="Holmes M.H."/>
            <person name="Jaffe D."/>
            <person name="Johnston J.S."/>
            <person name="Kennedy R.C."/>
            <person name="Koo H."/>
            <person name="Kravitz S."/>
            <person name="Kriventseva E.V."/>
            <person name="Kulp D."/>
            <person name="Labutti K."/>
            <person name="Lee E."/>
            <person name="Li S."/>
            <person name="Lovin D.D."/>
            <person name="Mao C."/>
            <person name="Mauceli E."/>
            <person name="Menck C.F."/>
            <person name="Miller J.R."/>
            <person name="Montgomery P."/>
            <person name="Mori A."/>
            <person name="Nascimento A.L."/>
            <person name="Naveira H.F."/>
            <person name="Nusbaum C."/>
            <person name="O'leary S."/>
            <person name="Orvis J."/>
            <person name="Pertea M."/>
            <person name="Quesneville H."/>
            <person name="Reidenbach K.R."/>
            <person name="Rogers Y.H."/>
            <person name="Roth C.W."/>
            <person name="Schneider J.R."/>
            <person name="Schatz M."/>
            <person name="Shumway M."/>
            <person name="Stanke M."/>
            <person name="Stinson E.O."/>
            <person name="Tubio J.M."/>
            <person name="Vanzee J.P."/>
            <person name="Verjovski-Almeida S."/>
            <person name="Werner D."/>
            <person name="White O."/>
            <person name="Wyder S."/>
            <person name="Zeng Q."/>
            <person name="Zhao Q."/>
            <person name="Zhao Y."/>
            <person name="Hill C.A."/>
            <person name="Raikhel A.S."/>
            <person name="Soares M.B."/>
            <person name="Knudson D.L."/>
            <person name="Lee N.H."/>
            <person name="Galagan J."/>
            <person name="Salzberg S.L."/>
            <person name="Paulsen I.T."/>
            <person name="Dimopoulos G."/>
            <person name="Collins F.H."/>
            <person name="Birren B."/>
            <person name="Fraser-Liggett C.M."/>
            <person name="Severson D.W."/>
        </authorList>
    </citation>
    <scope>NUCLEOTIDE SEQUENCE [LARGE SCALE GENOMIC DNA]</scope>
    <source>
        <strain evidence="2">Liverpool</strain>
    </source>
</reference>
<dbReference type="PaxDb" id="7159-AAEL008877-PA"/>
<protein>
    <submittedName>
        <fullName evidence="2">AAEL008877-PA</fullName>
    </submittedName>
</protein>
<reference evidence="2" key="3">
    <citation type="submission" date="2012-09" db="EMBL/GenBank/DDBJ databases">
        <authorList>
            <consortium name="VectorBase"/>
        </authorList>
    </citation>
    <scope>NUCLEOTIDE SEQUENCE</scope>
    <source>
        <strain evidence="2">Liverpool</strain>
    </source>
</reference>